<evidence type="ECO:0000256" key="5">
    <source>
        <dbReference type="ARBA" id="ARBA00022967"/>
    </source>
</evidence>
<feature type="transmembrane region" description="Helical" evidence="11">
    <location>
        <begin position="35"/>
        <end position="58"/>
    </location>
</feature>
<evidence type="ECO:0000313" key="15">
    <source>
        <dbReference type="Proteomes" id="UP001209854"/>
    </source>
</evidence>
<feature type="binding site" evidence="10">
    <location>
        <position position="180"/>
    </location>
    <ligand>
        <name>[4Fe-4S] cluster</name>
        <dbReference type="ChEBI" id="CHEBI:49883"/>
        <label>2</label>
    </ligand>
</feature>
<comment type="similarity">
    <text evidence="10">Belongs to the 4Fe4S bacterial-type ferredoxin family. RnfB subfamily.</text>
</comment>
<protein>
    <recommendedName>
        <fullName evidence="10">Ion-translocating oxidoreductase complex subunit B</fullName>
        <ecNumber evidence="10">7.-.-.-</ecNumber>
    </recommendedName>
    <alternativeName>
        <fullName evidence="10">Rnf electron transport complex subunit B</fullName>
    </alternativeName>
</protein>
<dbReference type="InterPro" id="IPR017896">
    <property type="entry name" value="4Fe4S_Fe-S-bd"/>
</dbReference>
<gene>
    <name evidence="10" type="primary">rnfB</name>
    <name evidence="14" type="ORF">NX722_19465</name>
</gene>
<dbReference type="Pfam" id="PF12837">
    <property type="entry name" value="Fer4_6"/>
    <property type="match status" value="1"/>
</dbReference>
<keyword evidence="15" id="KW-1185">Reference proteome</keyword>
<dbReference type="PROSITE" id="PS51379">
    <property type="entry name" value="4FE4S_FER_2"/>
    <property type="match status" value="1"/>
</dbReference>
<comment type="caution">
    <text evidence="10">Lacks conserved residue(s) required for the propagation of feature annotation.</text>
</comment>
<keyword evidence="2 10" id="KW-0004">4Fe-4S</keyword>
<reference evidence="14 15" key="1">
    <citation type="submission" date="2022-10" db="EMBL/GenBank/DDBJ databases">
        <title>High-quality genome sequences of two octocoral-associated bacteria, Endozoicomonas euniceicola EF212 and Endozoicomonas gorgoniicola PS125.</title>
        <authorList>
            <person name="Chiou Y.-J."/>
            <person name="Chen Y.-H."/>
        </authorList>
    </citation>
    <scope>NUCLEOTIDE SEQUENCE [LARGE SCALE GENOMIC DNA]</scope>
    <source>
        <strain evidence="14 15">PS125</strain>
    </source>
</reference>
<evidence type="ECO:0000256" key="7">
    <source>
        <dbReference type="ARBA" id="ARBA00023004"/>
    </source>
</evidence>
<dbReference type="EMBL" id="JAPFCC010000001">
    <property type="protein sequence ID" value="MCW7554756.1"/>
    <property type="molecule type" value="Genomic_DNA"/>
</dbReference>
<keyword evidence="10" id="KW-0997">Cell inner membrane</keyword>
<evidence type="ECO:0000256" key="6">
    <source>
        <dbReference type="ARBA" id="ARBA00022982"/>
    </source>
</evidence>
<name>A0ABT3MZF1_9GAMM</name>
<evidence type="ECO:0000256" key="8">
    <source>
        <dbReference type="ARBA" id="ARBA00023014"/>
    </source>
</evidence>
<feature type="binding site" evidence="10">
    <location>
        <position position="214"/>
    </location>
    <ligand>
        <name>[4Fe-4S] cluster</name>
        <dbReference type="ChEBI" id="CHEBI:49883"/>
        <label>2</label>
    </ligand>
</feature>
<keyword evidence="4 10" id="KW-0677">Repeat</keyword>
<keyword evidence="11" id="KW-1133">Transmembrane helix</keyword>
<evidence type="ECO:0000256" key="2">
    <source>
        <dbReference type="ARBA" id="ARBA00022485"/>
    </source>
</evidence>
<keyword evidence="8 10" id="KW-0411">Iron-sulfur</keyword>
<dbReference type="InterPro" id="IPR050395">
    <property type="entry name" value="4Fe4S_Ferredoxin_RnfB"/>
</dbReference>
<evidence type="ECO:0000259" key="13">
    <source>
        <dbReference type="PROSITE" id="PS51656"/>
    </source>
</evidence>
<evidence type="ECO:0000256" key="1">
    <source>
        <dbReference type="ARBA" id="ARBA00022448"/>
    </source>
</evidence>
<feature type="binding site" evidence="10">
    <location>
        <position position="85"/>
    </location>
    <ligand>
        <name>[4Fe-4S] cluster</name>
        <dbReference type="ChEBI" id="CHEBI:49883"/>
        <label>1</label>
    </ligand>
</feature>
<feature type="region of interest" description="Hydrophobic" evidence="10">
    <location>
        <begin position="1"/>
        <end position="59"/>
    </location>
</feature>
<dbReference type="RefSeq" id="WP_262564521.1">
    <property type="nucleotide sequence ID" value="NZ_JAPFCC010000001.1"/>
</dbReference>
<proteinExistence type="inferred from homology"/>
<dbReference type="PROSITE" id="PS00198">
    <property type="entry name" value="4FE4S_FER_1"/>
    <property type="match status" value="1"/>
</dbReference>
<feature type="binding site" evidence="10">
    <location>
        <position position="90"/>
    </location>
    <ligand>
        <name>[4Fe-4S] cluster</name>
        <dbReference type="ChEBI" id="CHEBI:49883"/>
        <label>1</label>
    </ligand>
</feature>
<dbReference type="Gene3D" id="1.10.15.40">
    <property type="entry name" value="Electron transport complex subunit B, putative Fe-S cluster"/>
    <property type="match status" value="1"/>
</dbReference>
<dbReference type="InterPro" id="IPR010207">
    <property type="entry name" value="Elect_transpt_cplx_RnfB/RsxB"/>
</dbReference>
<comment type="caution">
    <text evidence="14">The sequence shown here is derived from an EMBL/GenBank/DDBJ whole genome shotgun (WGS) entry which is preliminary data.</text>
</comment>
<feature type="binding site" evidence="10">
    <location>
        <position position="210"/>
    </location>
    <ligand>
        <name>[4Fe-4S] cluster</name>
        <dbReference type="ChEBI" id="CHEBI:49883"/>
        <label>3</label>
    </ligand>
</feature>
<keyword evidence="11" id="KW-0812">Transmembrane</keyword>
<dbReference type="Pfam" id="PF04060">
    <property type="entry name" value="FeS"/>
    <property type="match status" value="1"/>
</dbReference>
<keyword evidence="7 10" id="KW-0408">Iron</keyword>
<feature type="binding site" evidence="10">
    <location>
        <position position="82"/>
    </location>
    <ligand>
        <name>[4Fe-4S] cluster</name>
        <dbReference type="ChEBI" id="CHEBI:49883"/>
        <label>1</label>
    </ligand>
</feature>
<comment type="cofactor">
    <cofactor evidence="10">
        <name>[4Fe-4S] cluster</name>
        <dbReference type="ChEBI" id="CHEBI:49883"/>
    </cofactor>
    <text evidence="10">Binds 3 [4Fe-4S] clusters.</text>
</comment>
<comment type="subunit">
    <text evidence="10">The complex is composed of six subunits: RnfA, RnfB, RnfC, RnfD, RnfE and RnfG.</text>
</comment>
<feature type="domain" description="4Fe-4S ferredoxin-type" evidence="12">
    <location>
        <begin position="195"/>
        <end position="224"/>
    </location>
</feature>
<keyword evidence="1 10" id="KW-0813">Transport</keyword>
<evidence type="ECO:0000256" key="11">
    <source>
        <dbReference type="SAM" id="Phobius"/>
    </source>
</evidence>
<evidence type="ECO:0000256" key="4">
    <source>
        <dbReference type="ARBA" id="ARBA00022737"/>
    </source>
</evidence>
<keyword evidence="10" id="KW-1003">Cell membrane</keyword>
<evidence type="ECO:0000256" key="3">
    <source>
        <dbReference type="ARBA" id="ARBA00022723"/>
    </source>
</evidence>
<dbReference type="InterPro" id="IPR007202">
    <property type="entry name" value="4Fe-4S_dom"/>
</dbReference>
<dbReference type="InterPro" id="IPR017900">
    <property type="entry name" value="4Fe4S_Fe_S_CS"/>
</dbReference>
<evidence type="ECO:0000259" key="12">
    <source>
        <dbReference type="PROSITE" id="PS51379"/>
    </source>
</evidence>
<comment type="function">
    <text evidence="10">Part of a membrane-bound complex that couples electron transfer with translocation of ions across the membrane.</text>
</comment>
<sequence length="321" mass="34105">MTRVSQRAFAASLKHKTPGIPDLQPMGEYVLDTSLIITSATGFMAVLGGLLAVLLIVANKRFYVFEDPRIDEVEDLLPRANCGACGSPGCRAFAEGLVAGTFQPGQCTANTSEKNKDIASMLGVAMSVAEKQLPRVACAGGSHVAWQRANYEGMEGCRAADLVAGGGKGCNWSCLGQGDCVVSCQFDAIYLDRNGLPHVDAEKCTACGDCIDACPRALLSMQPVSHKLWVACNNKEFGDKAESDCGVACTACGRCEMDATEGLIAMSNNLATVNYTLNDKAEKTAIERCPTGAIVWLEKDDIIRKGKKAKKVIRKDALPVA</sequence>
<keyword evidence="5 10" id="KW-1278">Translocase</keyword>
<dbReference type="EC" id="7.-.-.-" evidence="10"/>
<feature type="domain" description="4Fe-4S" evidence="13">
    <location>
        <begin position="65"/>
        <end position="124"/>
    </location>
</feature>
<dbReference type="PANTHER" id="PTHR43560:SF1">
    <property type="entry name" value="ION-TRANSLOCATING OXIDOREDUCTASE COMPLEX SUBUNIT B"/>
    <property type="match status" value="1"/>
</dbReference>
<feature type="binding site" evidence="10">
    <location>
        <position position="174"/>
    </location>
    <ligand>
        <name>[4Fe-4S] cluster</name>
        <dbReference type="ChEBI" id="CHEBI:49883"/>
        <label>2</label>
    </ligand>
</feature>
<keyword evidence="3 10" id="KW-0479">Metal-binding</keyword>
<feature type="binding site" evidence="10">
    <location>
        <position position="107"/>
    </location>
    <ligand>
        <name>[4Fe-4S] cluster</name>
        <dbReference type="ChEBI" id="CHEBI:49883"/>
        <label>1</label>
    </ligand>
</feature>
<evidence type="ECO:0000313" key="14">
    <source>
        <dbReference type="EMBL" id="MCW7554756.1"/>
    </source>
</evidence>
<dbReference type="PANTHER" id="PTHR43560">
    <property type="entry name" value="ION-TRANSLOCATING OXIDOREDUCTASE COMPLEX SUBUNIT B"/>
    <property type="match status" value="1"/>
</dbReference>
<keyword evidence="9 10" id="KW-0472">Membrane</keyword>
<comment type="subcellular location">
    <subcellularLocation>
        <location evidence="10">Cell inner membrane</location>
    </subcellularLocation>
</comment>
<evidence type="ECO:0000256" key="9">
    <source>
        <dbReference type="ARBA" id="ARBA00023136"/>
    </source>
</evidence>
<feature type="binding site" evidence="10">
    <location>
        <position position="207"/>
    </location>
    <ligand>
        <name>[4Fe-4S] cluster</name>
        <dbReference type="ChEBI" id="CHEBI:49883"/>
        <label>3</label>
    </ligand>
</feature>
<dbReference type="Proteomes" id="UP001209854">
    <property type="component" value="Unassembled WGS sequence"/>
</dbReference>
<feature type="binding site" evidence="10">
    <location>
        <position position="204"/>
    </location>
    <ligand>
        <name>[4Fe-4S] cluster</name>
        <dbReference type="ChEBI" id="CHEBI:49883"/>
        <label>3</label>
    </ligand>
</feature>
<dbReference type="HAMAP" id="MF_00463">
    <property type="entry name" value="RsxB_RnfB"/>
    <property type="match status" value="1"/>
</dbReference>
<organism evidence="14 15">
    <name type="scientific">Endozoicomonas gorgoniicola</name>
    <dbReference type="NCBI Taxonomy" id="1234144"/>
    <lineage>
        <taxon>Bacteria</taxon>
        <taxon>Pseudomonadati</taxon>
        <taxon>Pseudomonadota</taxon>
        <taxon>Gammaproteobacteria</taxon>
        <taxon>Oceanospirillales</taxon>
        <taxon>Endozoicomonadaceae</taxon>
        <taxon>Endozoicomonas</taxon>
    </lineage>
</organism>
<dbReference type="SUPFAM" id="SSF54862">
    <property type="entry name" value="4Fe-4S ferredoxins"/>
    <property type="match status" value="2"/>
</dbReference>
<dbReference type="Gene3D" id="3.30.70.20">
    <property type="match status" value="1"/>
</dbReference>
<dbReference type="PROSITE" id="PS51656">
    <property type="entry name" value="4FE4S"/>
    <property type="match status" value="1"/>
</dbReference>
<accession>A0ABT3MZF1</accession>
<feature type="binding site" evidence="10">
    <location>
        <position position="184"/>
    </location>
    <ligand>
        <name>[4Fe-4S] cluster</name>
        <dbReference type="ChEBI" id="CHEBI:49883"/>
        <label>3</label>
    </ligand>
</feature>
<keyword evidence="6 10" id="KW-0249">Electron transport</keyword>
<evidence type="ECO:0000256" key="10">
    <source>
        <dbReference type="HAMAP-Rule" id="MF_00463"/>
    </source>
</evidence>
<feature type="binding site" evidence="10">
    <location>
        <position position="170"/>
    </location>
    <ligand>
        <name>[4Fe-4S] cluster</name>
        <dbReference type="ChEBI" id="CHEBI:49883"/>
        <label>2</label>
    </ligand>
</feature>